<sequence>MLGRPFLATGKAVIDVEKGELTMRVNDQRIKFKVRKTLRQPDDLEDCQMIESTTEFDCDTEMHCLDNSCLDRDQNDYLGSDYLNNEMADSETDDKTKEQEEGNWVMNTPGTKVDHNARAAQEGNRVDHCRFERNKPDGIIYPISNSTWLSPIQCVPKKGGMTVITNENNELNPTRTMTGWRENISIVFLMVTKVIIRFQLHQRTKPKPPLHAHMTLMHLEGCHSDYAMPQQPSNDA</sequence>
<proteinExistence type="predicted"/>
<evidence type="ECO:0000313" key="3">
    <source>
        <dbReference type="Proteomes" id="UP001472677"/>
    </source>
</evidence>
<reference evidence="2 3" key="1">
    <citation type="journal article" date="2024" name="G3 (Bethesda)">
        <title>Genome assembly of Hibiscus sabdariffa L. provides insights into metabolisms of medicinal natural products.</title>
        <authorList>
            <person name="Kim T."/>
        </authorList>
    </citation>
    <scope>NUCLEOTIDE SEQUENCE [LARGE SCALE GENOMIC DNA]</scope>
    <source>
        <strain evidence="2">TK-2024</strain>
        <tissue evidence="2">Old leaves</tissue>
    </source>
</reference>
<name>A0ABR2EUB7_9ROSI</name>
<feature type="region of interest" description="Disordered" evidence="1">
    <location>
        <begin position="84"/>
        <end position="111"/>
    </location>
</feature>
<protein>
    <recommendedName>
        <fullName evidence="4">Reverse transcriptase domain-containing protein</fullName>
    </recommendedName>
</protein>
<gene>
    <name evidence="2" type="ORF">V6N12_058290</name>
</gene>
<organism evidence="2 3">
    <name type="scientific">Hibiscus sabdariffa</name>
    <name type="common">roselle</name>
    <dbReference type="NCBI Taxonomy" id="183260"/>
    <lineage>
        <taxon>Eukaryota</taxon>
        <taxon>Viridiplantae</taxon>
        <taxon>Streptophyta</taxon>
        <taxon>Embryophyta</taxon>
        <taxon>Tracheophyta</taxon>
        <taxon>Spermatophyta</taxon>
        <taxon>Magnoliopsida</taxon>
        <taxon>eudicotyledons</taxon>
        <taxon>Gunneridae</taxon>
        <taxon>Pentapetalae</taxon>
        <taxon>rosids</taxon>
        <taxon>malvids</taxon>
        <taxon>Malvales</taxon>
        <taxon>Malvaceae</taxon>
        <taxon>Malvoideae</taxon>
        <taxon>Hibiscus</taxon>
    </lineage>
</organism>
<comment type="caution">
    <text evidence="2">The sequence shown here is derived from an EMBL/GenBank/DDBJ whole genome shotgun (WGS) entry which is preliminary data.</text>
</comment>
<dbReference type="PANTHER" id="PTHR33067">
    <property type="entry name" value="RNA-DIRECTED DNA POLYMERASE-RELATED"/>
    <property type="match status" value="1"/>
</dbReference>
<dbReference type="Proteomes" id="UP001472677">
    <property type="component" value="Unassembled WGS sequence"/>
</dbReference>
<evidence type="ECO:0008006" key="4">
    <source>
        <dbReference type="Google" id="ProtNLM"/>
    </source>
</evidence>
<dbReference type="EMBL" id="JBBPBM010000010">
    <property type="protein sequence ID" value="KAK8564707.1"/>
    <property type="molecule type" value="Genomic_DNA"/>
</dbReference>
<evidence type="ECO:0000256" key="1">
    <source>
        <dbReference type="SAM" id="MobiDB-lite"/>
    </source>
</evidence>
<keyword evidence="3" id="KW-1185">Reference proteome</keyword>
<accession>A0ABR2EUB7</accession>
<evidence type="ECO:0000313" key="2">
    <source>
        <dbReference type="EMBL" id="KAK8564707.1"/>
    </source>
</evidence>
<dbReference type="PANTHER" id="PTHR33067:SF32">
    <property type="entry name" value="ASPARTIC PEPTIDASE DDI1-TYPE DOMAIN-CONTAINING PROTEIN"/>
    <property type="match status" value="1"/>
</dbReference>